<keyword evidence="3" id="KW-1185">Reference proteome</keyword>
<sequence>MREVREGIEGDDEGRKENEGGDVGGKRMREVREGIEGDDVGGKRMRKVMREGKRMNEEGGRGAKRTNEGDGRKKEEL</sequence>
<organism evidence="2 3">
    <name type="scientific">Petrolisthes manimaculis</name>
    <dbReference type="NCBI Taxonomy" id="1843537"/>
    <lineage>
        <taxon>Eukaryota</taxon>
        <taxon>Metazoa</taxon>
        <taxon>Ecdysozoa</taxon>
        <taxon>Arthropoda</taxon>
        <taxon>Crustacea</taxon>
        <taxon>Multicrustacea</taxon>
        <taxon>Malacostraca</taxon>
        <taxon>Eumalacostraca</taxon>
        <taxon>Eucarida</taxon>
        <taxon>Decapoda</taxon>
        <taxon>Pleocyemata</taxon>
        <taxon>Anomura</taxon>
        <taxon>Galatheoidea</taxon>
        <taxon>Porcellanidae</taxon>
        <taxon>Petrolisthes</taxon>
    </lineage>
</organism>
<evidence type="ECO:0000313" key="2">
    <source>
        <dbReference type="EMBL" id="KAK4302240.1"/>
    </source>
</evidence>
<evidence type="ECO:0000256" key="1">
    <source>
        <dbReference type="SAM" id="MobiDB-lite"/>
    </source>
</evidence>
<dbReference type="EMBL" id="JAWZYT010002761">
    <property type="protein sequence ID" value="KAK4302240.1"/>
    <property type="molecule type" value="Genomic_DNA"/>
</dbReference>
<gene>
    <name evidence="2" type="ORF">Pmani_025645</name>
</gene>
<dbReference type="AlphaFoldDB" id="A0AAE1U0Y6"/>
<proteinExistence type="predicted"/>
<feature type="compositionally biased region" description="Basic and acidic residues" evidence="1">
    <location>
        <begin position="1"/>
        <end position="35"/>
    </location>
</feature>
<dbReference type="Proteomes" id="UP001292094">
    <property type="component" value="Unassembled WGS sequence"/>
</dbReference>
<protein>
    <submittedName>
        <fullName evidence="2">Uncharacterized protein</fullName>
    </submittedName>
</protein>
<accession>A0AAE1U0Y6</accession>
<feature type="compositionally biased region" description="Basic and acidic residues" evidence="1">
    <location>
        <begin position="48"/>
        <end position="77"/>
    </location>
</feature>
<name>A0AAE1U0Y6_9EUCA</name>
<comment type="caution">
    <text evidence="2">The sequence shown here is derived from an EMBL/GenBank/DDBJ whole genome shotgun (WGS) entry which is preliminary data.</text>
</comment>
<feature type="region of interest" description="Disordered" evidence="1">
    <location>
        <begin position="1"/>
        <end position="77"/>
    </location>
</feature>
<evidence type="ECO:0000313" key="3">
    <source>
        <dbReference type="Proteomes" id="UP001292094"/>
    </source>
</evidence>
<reference evidence="2" key="1">
    <citation type="submission" date="2023-11" db="EMBL/GenBank/DDBJ databases">
        <title>Genome assemblies of two species of porcelain crab, Petrolisthes cinctipes and Petrolisthes manimaculis (Anomura: Porcellanidae).</title>
        <authorList>
            <person name="Angst P."/>
        </authorList>
    </citation>
    <scope>NUCLEOTIDE SEQUENCE</scope>
    <source>
        <strain evidence="2">PB745_02</strain>
        <tissue evidence="2">Gill</tissue>
    </source>
</reference>